<feature type="coiled-coil region" evidence="1">
    <location>
        <begin position="49"/>
        <end position="83"/>
    </location>
</feature>
<reference evidence="2" key="1">
    <citation type="journal article" date="2020" name="Nature">
        <title>Giant virus diversity and host interactions through global metagenomics.</title>
        <authorList>
            <person name="Schulz F."/>
            <person name="Roux S."/>
            <person name="Paez-Espino D."/>
            <person name="Jungbluth S."/>
            <person name="Walsh D.A."/>
            <person name="Denef V.J."/>
            <person name="McMahon K.D."/>
            <person name="Konstantinidis K.T."/>
            <person name="Eloe-Fadrosh E.A."/>
            <person name="Kyrpides N.C."/>
            <person name="Woyke T."/>
        </authorList>
    </citation>
    <scope>NUCLEOTIDE SEQUENCE</scope>
    <source>
        <strain evidence="2">GVMAG-M-3300027734-16</strain>
    </source>
</reference>
<name>A0A6C0JLN0_9ZZZZ</name>
<protein>
    <submittedName>
        <fullName evidence="2">Uncharacterized protein</fullName>
    </submittedName>
</protein>
<keyword evidence="1" id="KW-0175">Coiled coil</keyword>
<proteinExistence type="predicted"/>
<dbReference type="AlphaFoldDB" id="A0A6C0JLN0"/>
<evidence type="ECO:0000313" key="2">
    <source>
        <dbReference type="EMBL" id="QHU05377.1"/>
    </source>
</evidence>
<sequence>MSRSVLLNEAADLIEWLFDQKRKLETESTQAYARINELTGQVNSLCWEKHDQAEEIAMQAAQLRKLEAKNAELRKILSELTAACKASPF</sequence>
<dbReference type="EMBL" id="MN740412">
    <property type="protein sequence ID" value="QHU05377.1"/>
    <property type="molecule type" value="Genomic_DNA"/>
</dbReference>
<accession>A0A6C0JLN0</accession>
<organism evidence="2">
    <name type="scientific">viral metagenome</name>
    <dbReference type="NCBI Taxonomy" id="1070528"/>
    <lineage>
        <taxon>unclassified sequences</taxon>
        <taxon>metagenomes</taxon>
        <taxon>organismal metagenomes</taxon>
    </lineage>
</organism>
<evidence type="ECO:0000256" key="1">
    <source>
        <dbReference type="SAM" id="Coils"/>
    </source>
</evidence>